<feature type="compositionally biased region" description="Polar residues" evidence="3">
    <location>
        <begin position="524"/>
        <end position="543"/>
    </location>
</feature>
<dbReference type="EMBL" id="HACG01036982">
    <property type="protein sequence ID" value="CEK83847.1"/>
    <property type="molecule type" value="Transcribed_RNA"/>
</dbReference>
<proteinExistence type="predicted"/>
<evidence type="ECO:0000256" key="2">
    <source>
        <dbReference type="ARBA" id="ARBA00022553"/>
    </source>
</evidence>
<feature type="compositionally biased region" description="Polar residues" evidence="3">
    <location>
        <begin position="778"/>
        <end position="800"/>
    </location>
</feature>
<dbReference type="SUPFAM" id="SSF55961">
    <property type="entry name" value="Bet v1-like"/>
    <property type="match status" value="1"/>
</dbReference>
<accession>A0A0B7ATB2</accession>
<dbReference type="FunFam" id="3.30.530.20:FF:000009">
    <property type="entry name" value="StAR related lipid transfer domain containing 13"/>
    <property type="match status" value="1"/>
</dbReference>
<dbReference type="InterPro" id="IPR013761">
    <property type="entry name" value="SAM/pointed_sf"/>
</dbReference>
<dbReference type="GO" id="GO:0005096">
    <property type="term" value="F:GTPase activator activity"/>
    <property type="evidence" value="ECO:0007669"/>
    <property type="project" value="UniProtKB-KW"/>
</dbReference>
<feature type="region of interest" description="Disordered" evidence="3">
    <location>
        <begin position="453"/>
        <end position="508"/>
    </location>
</feature>
<feature type="compositionally biased region" description="Low complexity" evidence="3">
    <location>
        <begin position="146"/>
        <end position="162"/>
    </location>
</feature>
<dbReference type="GO" id="GO:0008289">
    <property type="term" value="F:lipid binding"/>
    <property type="evidence" value="ECO:0007669"/>
    <property type="project" value="InterPro"/>
</dbReference>
<evidence type="ECO:0008006" key="8">
    <source>
        <dbReference type="Google" id="ProtNLM"/>
    </source>
</evidence>
<dbReference type="InterPro" id="IPR002913">
    <property type="entry name" value="START_lipid-bd_dom"/>
</dbReference>
<dbReference type="PANTHER" id="PTHR12659:SF7">
    <property type="entry name" value="CROSSVEINLESS C, ISOFORM C"/>
    <property type="match status" value="1"/>
</dbReference>
<dbReference type="GO" id="GO:0035023">
    <property type="term" value="P:regulation of Rho protein signal transduction"/>
    <property type="evidence" value="ECO:0007669"/>
    <property type="project" value="TreeGrafter"/>
</dbReference>
<dbReference type="PROSITE" id="PS50848">
    <property type="entry name" value="START"/>
    <property type="match status" value="1"/>
</dbReference>
<feature type="domain" description="START" evidence="5">
    <location>
        <begin position="1314"/>
        <end position="1497"/>
    </location>
</feature>
<gene>
    <name evidence="7" type="primary">ORF139299</name>
    <name evidence="6" type="synonym">ORF139281</name>
</gene>
<evidence type="ECO:0000259" key="5">
    <source>
        <dbReference type="PROSITE" id="PS50848"/>
    </source>
</evidence>
<feature type="region of interest" description="Disordered" evidence="3">
    <location>
        <begin position="300"/>
        <end position="343"/>
    </location>
</feature>
<evidence type="ECO:0000256" key="1">
    <source>
        <dbReference type="ARBA" id="ARBA00022468"/>
    </source>
</evidence>
<feature type="compositionally biased region" description="Polar residues" evidence="3">
    <location>
        <begin position="163"/>
        <end position="190"/>
    </location>
</feature>
<dbReference type="InterPro" id="IPR023393">
    <property type="entry name" value="START-like_dom_sf"/>
</dbReference>
<feature type="region of interest" description="Disordered" evidence="3">
    <location>
        <begin position="866"/>
        <end position="928"/>
    </location>
</feature>
<keyword evidence="1" id="KW-0343">GTPase activation</keyword>
<dbReference type="InterPro" id="IPR000198">
    <property type="entry name" value="RhoGAP_dom"/>
</dbReference>
<name>A0A0B7ATB2_9EUPU</name>
<protein>
    <recommendedName>
        <fullName evidence="8">Rho-GAP domain-containing protein</fullName>
    </recommendedName>
</protein>
<evidence type="ECO:0000256" key="3">
    <source>
        <dbReference type="SAM" id="MobiDB-lite"/>
    </source>
</evidence>
<evidence type="ECO:0000259" key="4">
    <source>
        <dbReference type="PROSITE" id="PS50238"/>
    </source>
</evidence>
<feature type="region of interest" description="Disordered" evidence="3">
    <location>
        <begin position="521"/>
        <end position="545"/>
    </location>
</feature>
<keyword evidence="2" id="KW-0597">Phosphoprotein</keyword>
<feature type="non-terminal residue" evidence="7">
    <location>
        <position position="1"/>
    </location>
</feature>
<reference evidence="7" key="1">
    <citation type="submission" date="2014-12" db="EMBL/GenBank/DDBJ databases">
        <title>Insight into the proteome of Arion vulgaris.</title>
        <authorList>
            <person name="Aradska J."/>
            <person name="Bulat T."/>
            <person name="Smidak R."/>
            <person name="Sarate P."/>
            <person name="Gangsoo J."/>
            <person name="Sialana F."/>
            <person name="Bilban M."/>
            <person name="Lubec G."/>
        </authorList>
    </citation>
    <scope>NUCLEOTIDE SEQUENCE</scope>
    <source>
        <tissue evidence="7">Skin</tissue>
    </source>
</reference>
<dbReference type="SMART" id="SM00234">
    <property type="entry name" value="START"/>
    <property type="match status" value="1"/>
</dbReference>
<dbReference type="InterPro" id="IPR008936">
    <property type="entry name" value="Rho_GTPase_activation_prot"/>
</dbReference>
<dbReference type="GO" id="GO:0030036">
    <property type="term" value="P:actin cytoskeleton organization"/>
    <property type="evidence" value="ECO:0007669"/>
    <property type="project" value="TreeGrafter"/>
</dbReference>
<dbReference type="SUPFAM" id="SSF47769">
    <property type="entry name" value="SAM/Pointed domain"/>
    <property type="match status" value="1"/>
</dbReference>
<feature type="region of interest" description="Disordered" evidence="3">
    <location>
        <begin position="620"/>
        <end position="667"/>
    </location>
</feature>
<feature type="compositionally biased region" description="Low complexity" evidence="3">
    <location>
        <begin position="708"/>
        <end position="717"/>
    </location>
</feature>
<dbReference type="GO" id="GO:0007165">
    <property type="term" value="P:signal transduction"/>
    <property type="evidence" value="ECO:0007669"/>
    <property type="project" value="InterPro"/>
</dbReference>
<dbReference type="Gene3D" id="3.30.530.20">
    <property type="match status" value="1"/>
</dbReference>
<feature type="region of interest" description="Disordered" evidence="3">
    <location>
        <begin position="30"/>
        <end position="52"/>
    </location>
</feature>
<feature type="compositionally biased region" description="Polar residues" evidence="3">
    <location>
        <begin position="942"/>
        <end position="956"/>
    </location>
</feature>
<feature type="region of interest" description="Disordered" evidence="3">
    <location>
        <begin position="941"/>
        <end position="1002"/>
    </location>
</feature>
<organism evidence="7">
    <name type="scientific">Arion vulgaris</name>
    <dbReference type="NCBI Taxonomy" id="1028688"/>
    <lineage>
        <taxon>Eukaryota</taxon>
        <taxon>Metazoa</taxon>
        <taxon>Spiralia</taxon>
        <taxon>Lophotrochozoa</taxon>
        <taxon>Mollusca</taxon>
        <taxon>Gastropoda</taxon>
        <taxon>Heterobranchia</taxon>
        <taxon>Euthyneura</taxon>
        <taxon>Panpulmonata</taxon>
        <taxon>Eupulmonata</taxon>
        <taxon>Stylommatophora</taxon>
        <taxon>Helicina</taxon>
        <taxon>Arionoidea</taxon>
        <taxon>Arionidae</taxon>
        <taxon>Arion</taxon>
    </lineage>
</organism>
<dbReference type="SMART" id="SM00324">
    <property type="entry name" value="RhoGAP"/>
    <property type="match status" value="1"/>
</dbReference>
<dbReference type="PANTHER" id="PTHR12659">
    <property type="entry name" value="RHO-TYPE GTPASE ACTIVATING PROTEIN"/>
    <property type="match status" value="1"/>
</dbReference>
<feature type="compositionally biased region" description="Polar residues" evidence="3">
    <location>
        <begin position="454"/>
        <end position="498"/>
    </location>
</feature>
<dbReference type="Pfam" id="PF01852">
    <property type="entry name" value="START"/>
    <property type="match status" value="1"/>
</dbReference>
<feature type="domain" description="Rho-GAP" evidence="4">
    <location>
        <begin position="1083"/>
        <end position="1288"/>
    </location>
</feature>
<evidence type="ECO:0000313" key="7">
    <source>
        <dbReference type="EMBL" id="CEK83847.1"/>
    </source>
</evidence>
<dbReference type="Pfam" id="PF00620">
    <property type="entry name" value="RhoGAP"/>
    <property type="match status" value="1"/>
</dbReference>
<dbReference type="SUPFAM" id="SSF48350">
    <property type="entry name" value="GTPase activation domain, GAP"/>
    <property type="match status" value="1"/>
</dbReference>
<evidence type="ECO:0000313" key="6">
    <source>
        <dbReference type="EMBL" id="CEK83845.1"/>
    </source>
</evidence>
<dbReference type="Gene3D" id="1.10.555.10">
    <property type="entry name" value="Rho GTPase activation protein"/>
    <property type="match status" value="1"/>
</dbReference>
<feature type="compositionally biased region" description="Polar residues" evidence="3">
    <location>
        <begin position="718"/>
        <end position="728"/>
    </location>
</feature>
<dbReference type="PROSITE" id="PS50238">
    <property type="entry name" value="RHOGAP"/>
    <property type="match status" value="1"/>
</dbReference>
<sequence length="1527" mass="170227">KDAIVSESSPTKVVFSSVVNTINHQVRLKGCSSQGSPVRPDASPQGSEDIKPWTNRVENSVSTDLPQQVSKRTDMQKEAVILAPISVVSTSDIPANSPPHSTISLSTTAQAAAITSDRRTPDSVYRVLTSAASPPATSFNRECRDLSTSSSSDIPYSPLSVSVGSDSPGLSSPGVMTSPSVASTHTSTWDSPLPIKKSPKRGAKLEAAEALKWLRAAGFPQYAQMFDDGQFPVDMGVVERDHDFLDKDSLQSLFRRLETLNKYSGIRLDSLPSKKNTSEEEDEDDFCALSERWEYQKSARRWSRKDLTPSQKAAASERARSGSHDSLLADQDSGSQAGDSPLLESKMPHQTAFQHRNKQEMDALSHGGHAVAELSPESADQKGFPISPRLRRATSERIKTAKNLFKKMDGNKSTKSRRRPNHGNIVEISGPVVADRENMQAKLDRLNCVDIPHTTETLSSPPLTNVKTSEGVNLSGTDGQSTSPKVHHNNSSPLSPQCGTYPRPHSDLMLRPRDVKYSMHPHFTSKSQTHPSPTQTSPLSPDSSFDEYYNANTTFFHNLQSSQGNSADVVRKNNSDTNLMEIFLVPQDHQPGRFPRMLQNGYIETEACGTAVNARTGSVRLGRGTGLHSDHSSGNSKSAHPSSGGGLSNRISLYDNFLPPEDKRQEGDEGFHVIPVVTEIEDSAIVSESVTSVSRGSVEVNKSEFTQQLTTDSDQTDNIVTSHNSSIVPTPENLSDPEYSSSVRERSVSFESSISSRTPQENKPDREVVLTGVEPTDNRISCSDLISSKSRGVTHSSSVESYFRDGNNQTEDSSNDNTGNTSSNTFQNDYEEFDRILQELYQNINDLTSFMDRDKNEKAPKLIRAATSPLPAGRKKLHSPLHVATSSARPVLKPQQTISDHTSDTSPSSTTSDLVHSPVSPRSPQDTNESLNFYRVLDLDQENSSSGGEGNNTAESGSEDQEAVLTDVSHDDSLEQIIDVSRERRDSGVGHSLTRASSDRRHKKIRWHSFQKSHRPDISSRAMQINSLTVGQLVRLQKLSLLKLTGIMEKCLPVNKSGWNWMVPRFMKRHKAPDFSDKNVFGVPLSVMAQRTGQPLPQCVLYAMRYLRRTCQSAVGIFRKSGVKSKIQQLRDHLEAHPDVTNFDGENAYNVADMLKTYFRDLPECLLTNKMSETFRSIYTYVPQTQRLEAIQSAILLLPDENREVLQSILLFLSDISVHELDHQMNASNLAVCFTPTVFHLGPRQSVPYSPKRNRKNSTGIPDPREIMEQKAAHECLLMMITDCKKLFTVPHNLFRQLQVQSLAHMESTLPQDIGNSPSEVRAFGQERIQMVLKESHDRNRGWIPTMMIGEVEVFHRKQMDDCPLKEWKLTVDVEAPPIEVLRRIMHERHTWDEDLLSWSVVERLDPYSDIFQFVLNSMAPHPPRNFCVLRYWRSDLNKGSCSLITMSVEHSDALEIHGVWAIDLGTYFLMEPCGSGRSRLTYITRVDTRGRMPEWYTKIFGHISANFLERLKESFKQDTSGPETKV</sequence>
<feature type="compositionally biased region" description="Low complexity" evidence="3">
    <location>
        <begin position="810"/>
        <end position="825"/>
    </location>
</feature>
<dbReference type="Gene3D" id="1.10.287.2070">
    <property type="match status" value="1"/>
</dbReference>
<feature type="compositionally biased region" description="Polar residues" evidence="3">
    <location>
        <begin position="632"/>
        <end position="641"/>
    </location>
</feature>
<feature type="region of interest" description="Disordered" evidence="3">
    <location>
        <begin position="708"/>
        <end position="826"/>
    </location>
</feature>
<feature type="compositionally biased region" description="Low complexity" evidence="3">
    <location>
        <begin position="897"/>
        <end position="913"/>
    </location>
</feature>
<feature type="region of interest" description="Disordered" evidence="3">
    <location>
        <begin position="136"/>
        <end position="200"/>
    </location>
</feature>
<dbReference type="EMBL" id="HACG01036980">
    <property type="protein sequence ID" value="CEK83845.1"/>
    <property type="molecule type" value="Transcribed_RNA"/>
</dbReference>